<dbReference type="AlphaFoldDB" id="A0A9D4WB00"/>
<gene>
    <name evidence="2" type="ORF">KIW84_063856</name>
</gene>
<evidence type="ECO:0000313" key="3">
    <source>
        <dbReference type="Proteomes" id="UP001058974"/>
    </source>
</evidence>
<accession>A0A9D4WB00</accession>
<name>A0A9D4WB00_PEA</name>
<evidence type="ECO:0000313" key="2">
    <source>
        <dbReference type="EMBL" id="KAI5398223.1"/>
    </source>
</evidence>
<comment type="caution">
    <text evidence="2">The sequence shown here is derived from an EMBL/GenBank/DDBJ whole genome shotgun (WGS) entry which is preliminary data.</text>
</comment>
<sequence length="127" mass="14496">MYLLNQIGWDNFTVRKRFSPYCRLTLEFLSSLYYDPNRGLGQSESPTPPDSPQPYENQNANLPDATSHVSCAHHINPPIDFNIVIHALHSEVDFLIGGLTSLRVDLLGFTDVPNEQFDHMFQQVYSL</sequence>
<proteinExistence type="predicted"/>
<reference evidence="2 3" key="1">
    <citation type="journal article" date="2022" name="Nat. Genet.">
        <title>Improved pea reference genome and pan-genome highlight genomic features and evolutionary characteristics.</title>
        <authorList>
            <person name="Yang T."/>
            <person name="Liu R."/>
            <person name="Luo Y."/>
            <person name="Hu S."/>
            <person name="Wang D."/>
            <person name="Wang C."/>
            <person name="Pandey M.K."/>
            <person name="Ge S."/>
            <person name="Xu Q."/>
            <person name="Li N."/>
            <person name="Li G."/>
            <person name="Huang Y."/>
            <person name="Saxena R.K."/>
            <person name="Ji Y."/>
            <person name="Li M."/>
            <person name="Yan X."/>
            <person name="He Y."/>
            <person name="Liu Y."/>
            <person name="Wang X."/>
            <person name="Xiang C."/>
            <person name="Varshney R.K."/>
            <person name="Ding H."/>
            <person name="Gao S."/>
            <person name="Zong X."/>
        </authorList>
    </citation>
    <scope>NUCLEOTIDE SEQUENCE [LARGE SCALE GENOMIC DNA]</scope>
    <source>
        <strain evidence="2 3">cv. Zhongwan 6</strain>
    </source>
</reference>
<dbReference type="EMBL" id="JAMSHJ010000006">
    <property type="protein sequence ID" value="KAI5398223.1"/>
    <property type="molecule type" value="Genomic_DNA"/>
</dbReference>
<organism evidence="2 3">
    <name type="scientific">Pisum sativum</name>
    <name type="common">Garden pea</name>
    <name type="synonym">Lathyrus oleraceus</name>
    <dbReference type="NCBI Taxonomy" id="3888"/>
    <lineage>
        <taxon>Eukaryota</taxon>
        <taxon>Viridiplantae</taxon>
        <taxon>Streptophyta</taxon>
        <taxon>Embryophyta</taxon>
        <taxon>Tracheophyta</taxon>
        <taxon>Spermatophyta</taxon>
        <taxon>Magnoliopsida</taxon>
        <taxon>eudicotyledons</taxon>
        <taxon>Gunneridae</taxon>
        <taxon>Pentapetalae</taxon>
        <taxon>rosids</taxon>
        <taxon>fabids</taxon>
        <taxon>Fabales</taxon>
        <taxon>Fabaceae</taxon>
        <taxon>Papilionoideae</taxon>
        <taxon>50 kb inversion clade</taxon>
        <taxon>NPAAA clade</taxon>
        <taxon>Hologalegina</taxon>
        <taxon>IRL clade</taxon>
        <taxon>Fabeae</taxon>
        <taxon>Lathyrus</taxon>
    </lineage>
</organism>
<feature type="region of interest" description="Disordered" evidence="1">
    <location>
        <begin position="39"/>
        <end position="64"/>
    </location>
</feature>
<keyword evidence="3" id="KW-1185">Reference proteome</keyword>
<dbReference type="Gramene" id="Psat06G0385600-T1">
    <property type="protein sequence ID" value="KAI5398223.1"/>
    <property type="gene ID" value="KIW84_063856"/>
</dbReference>
<dbReference type="Proteomes" id="UP001058974">
    <property type="component" value="Chromosome 6"/>
</dbReference>
<protein>
    <submittedName>
        <fullName evidence="2">Uncharacterized protein</fullName>
    </submittedName>
</protein>
<evidence type="ECO:0000256" key="1">
    <source>
        <dbReference type="SAM" id="MobiDB-lite"/>
    </source>
</evidence>